<dbReference type="InterPro" id="IPR036390">
    <property type="entry name" value="WH_DNA-bd_sf"/>
</dbReference>
<evidence type="ECO:0000259" key="1">
    <source>
        <dbReference type="PROSITE" id="PS50995"/>
    </source>
</evidence>
<feature type="domain" description="HTH marR-type" evidence="1">
    <location>
        <begin position="51"/>
        <end position="179"/>
    </location>
</feature>
<dbReference type="PANTHER" id="PTHR33164:SF44">
    <property type="entry name" value="TRANSCRIPTIONAL REGULATORY PROTEIN"/>
    <property type="match status" value="1"/>
</dbReference>
<accession>A0ABQ1J124</accession>
<sequence>MGGRRVPFAGLAATRGCQDLIGLAIKVNMPVPSSPPASALFLREDEVRHGVELLFFGYTRLTKSIDDQLAKQGLGRAHHRALYFIARNPDLTVSQLLRALAITKQSLGRVLTELQRRGLIETRSGETDRRQKLLRLTPPGASLEAELFDALRTRLSQAYRRAGQDSVTGFWRVLEGLVPDADRTLLAELGNERRPG</sequence>
<keyword evidence="3" id="KW-1185">Reference proteome</keyword>
<dbReference type="InterPro" id="IPR039422">
    <property type="entry name" value="MarR/SlyA-like"/>
</dbReference>
<dbReference type="PRINTS" id="PR00598">
    <property type="entry name" value="HTHMARR"/>
</dbReference>
<reference evidence="3" key="1">
    <citation type="journal article" date="2019" name="Int. J. Syst. Evol. Microbiol.">
        <title>The Global Catalogue of Microorganisms (GCM) 10K type strain sequencing project: providing services to taxonomists for standard genome sequencing and annotation.</title>
        <authorList>
            <consortium name="The Broad Institute Genomics Platform"/>
            <consortium name="The Broad Institute Genome Sequencing Center for Infectious Disease"/>
            <person name="Wu L."/>
            <person name="Ma J."/>
        </authorList>
    </citation>
    <scope>NUCLEOTIDE SEQUENCE [LARGE SCALE GENOMIC DNA]</scope>
    <source>
        <strain evidence="3">CGMCC 1.12851</strain>
    </source>
</reference>
<dbReference type="Gene3D" id="1.10.10.10">
    <property type="entry name" value="Winged helix-like DNA-binding domain superfamily/Winged helix DNA-binding domain"/>
    <property type="match status" value="1"/>
</dbReference>
<evidence type="ECO:0000313" key="2">
    <source>
        <dbReference type="EMBL" id="GGB56972.1"/>
    </source>
</evidence>
<dbReference type="Proteomes" id="UP000614261">
    <property type="component" value="Unassembled WGS sequence"/>
</dbReference>
<dbReference type="PANTHER" id="PTHR33164">
    <property type="entry name" value="TRANSCRIPTIONAL REGULATOR, MARR FAMILY"/>
    <property type="match status" value="1"/>
</dbReference>
<dbReference type="SUPFAM" id="SSF46785">
    <property type="entry name" value="Winged helix' DNA-binding domain"/>
    <property type="match status" value="1"/>
</dbReference>
<comment type="caution">
    <text evidence="2">The sequence shown here is derived from an EMBL/GenBank/DDBJ whole genome shotgun (WGS) entry which is preliminary data.</text>
</comment>
<dbReference type="Pfam" id="PF12802">
    <property type="entry name" value="MarR_2"/>
    <property type="match status" value="1"/>
</dbReference>
<name>A0ABQ1J124_9SPHN</name>
<dbReference type="InterPro" id="IPR036388">
    <property type="entry name" value="WH-like_DNA-bd_sf"/>
</dbReference>
<dbReference type="PROSITE" id="PS50995">
    <property type="entry name" value="HTH_MARR_2"/>
    <property type="match status" value="1"/>
</dbReference>
<gene>
    <name evidence="2" type="ORF">GCM10010833_09610</name>
</gene>
<evidence type="ECO:0000313" key="3">
    <source>
        <dbReference type="Proteomes" id="UP000614261"/>
    </source>
</evidence>
<proteinExistence type="predicted"/>
<dbReference type="InterPro" id="IPR000835">
    <property type="entry name" value="HTH_MarR-typ"/>
</dbReference>
<dbReference type="EMBL" id="BMGD01000002">
    <property type="protein sequence ID" value="GGB56972.1"/>
    <property type="molecule type" value="Genomic_DNA"/>
</dbReference>
<organism evidence="2 3">
    <name type="scientific">Blastomonas aquatica</name>
    <dbReference type="NCBI Taxonomy" id="1510276"/>
    <lineage>
        <taxon>Bacteria</taxon>
        <taxon>Pseudomonadati</taxon>
        <taxon>Pseudomonadota</taxon>
        <taxon>Alphaproteobacteria</taxon>
        <taxon>Sphingomonadales</taxon>
        <taxon>Sphingomonadaceae</taxon>
        <taxon>Blastomonas</taxon>
    </lineage>
</organism>
<protein>
    <submittedName>
        <fullName evidence="2">MarR family transcriptional regulator</fullName>
    </submittedName>
</protein>
<dbReference type="SMART" id="SM00347">
    <property type="entry name" value="HTH_MARR"/>
    <property type="match status" value="1"/>
</dbReference>